<dbReference type="InterPro" id="IPR001254">
    <property type="entry name" value="Trypsin_dom"/>
</dbReference>
<evidence type="ECO:0000313" key="4">
    <source>
        <dbReference type="EnsemblMetazoa" id="XP_024085017.1"/>
    </source>
</evidence>
<dbReference type="SMART" id="SM00020">
    <property type="entry name" value="Tryp_SPc"/>
    <property type="match status" value="1"/>
</dbReference>
<dbReference type="InterPro" id="IPR009003">
    <property type="entry name" value="Peptidase_S1_PA"/>
</dbReference>
<keyword evidence="1" id="KW-1015">Disulfide bond</keyword>
<dbReference type="InterPro" id="IPR033116">
    <property type="entry name" value="TRYPSIN_SER"/>
</dbReference>
<dbReference type="PANTHER" id="PTHR24256">
    <property type="entry name" value="TRYPTASE-RELATED"/>
    <property type="match status" value="1"/>
</dbReference>
<name>A0A8I6SUX0_CIMLE</name>
<proteinExistence type="inferred from homology"/>
<dbReference type="Proteomes" id="UP000494040">
    <property type="component" value="Unassembled WGS sequence"/>
</dbReference>
<dbReference type="InterPro" id="IPR043504">
    <property type="entry name" value="Peptidase_S1_PA_chymotrypsin"/>
</dbReference>
<dbReference type="AlphaFoldDB" id="A0A8I6SUX0"/>
<reference evidence="4" key="1">
    <citation type="submission" date="2022-01" db="UniProtKB">
        <authorList>
            <consortium name="EnsemblMetazoa"/>
        </authorList>
    </citation>
    <scope>IDENTIFICATION</scope>
</reference>
<dbReference type="PROSITE" id="PS00135">
    <property type="entry name" value="TRYPSIN_SER"/>
    <property type="match status" value="1"/>
</dbReference>
<dbReference type="OMA" id="NCRFTIQ"/>
<dbReference type="Gene3D" id="2.40.10.10">
    <property type="entry name" value="Trypsin-like serine proteases"/>
    <property type="match status" value="1"/>
</dbReference>
<dbReference type="CDD" id="cd00190">
    <property type="entry name" value="Tryp_SPc"/>
    <property type="match status" value="1"/>
</dbReference>
<dbReference type="InterPro" id="IPR035914">
    <property type="entry name" value="Sperma_CUB_dom_sf"/>
</dbReference>
<dbReference type="InterPro" id="IPR001314">
    <property type="entry name" value="Peptidase_S1A"/>
</dbReference>
<dbReference type="GO" id="GO:0006508">
    <property type="term" value="P:proteolysis"/>
    <property type="evidence" value="ECO:0007669"/>
    <property type="project" value="InterPro"/>
</dbReference>
<dbReference type="PRINTS" id="PR00722">
    <property type="entry name" value="CHYMOTRYPSIN"/>
</dbReference>
<comment type="similarity">
    <text evidence="2">Belongs to the peptidase S1 family. CLIP subfamily.</text>
</comment>
<dbReference type="GO" id="GO:0004252">
    <property type="term" value="F:serine-type endopeptidase activity"/>
    <property type="evidence" value="ECO:0007669"/>
    <property type="project" value="InterPro"/>
</dbReference>
<evidence type="ECO:0000256" key="1">
    <source>
        <dbReference type="ARBA" id="ARBA00023157"/>
    </source>
</evidence>
<evidence type="ECO:0000313" key="5">
    <source>
        <dbReference type="Proteomes" id="UP000494040"/>
    </source>
</evidence>
<dbReference type="RefSeq" id="XP_024085017.1">
    <property type="nucleotide sequence ID" value="XM_024229249.1"/>
</dbReference>
<dbReference type="Pfam" id="PF00089">
    <property type="entry name" value="Trypsin"/>
    <property type="match status" value="1"/>
</dbReference>
<dbReference type="SUPFAM" id="SSF49854">
    <property type="entry name" value="Spermadhesin, CUB domain"/>
    <property type="match status" value="1"/>
</dbReference>
<feature type="domain" description="Peptidase S1" evidence="3">
    <location>
        <begin position="148"/>
        <end position="375"/>
    </location>
</feature>
<accession>A0A8I6SUX0</accession>
<dbReference type="GeneID" id="106673044"/>
<dbReference type="PROSITE" id="PS50240">
    <property type="entry name" value="TRYPSIN_DOM"/>
    <property type="match status" value="1"/>
</dbReference>
<dbReference type="SUPFAM" id="SSF50494">
    <property type="entry name" value="Trypsin-like serine proteases"/>
    <property type="match status" value="1"/>
</dbReference>
<dbReference type="EnsemblMetazoa" id="XM_024229249.1">
    <property type="protein sequence ID" value="XP_024085017.1"/>
    <property type="gene ID" value="LOC106673044"/>
</dbReference>
<organism evidence="4 5">
    <name type="scientific">Cimex lectularius</name>
    <name type="common">Bed bug</name>
    <name type="synonym">Acanthia lectularia</name>
    <dbReference type="NCBI Taxonomy" id="79782"/>
    <lineage>
        <taxon>Eukaryota</taxon>
        <taxon>Metazoa</taxon>
        <taxon>Ecdysozoa</taxon>
        <taxon>Arthropoda</taxon>
        <taxon>Hexapoda</taxon>
        <taxon>Insecta</taxon>
        <taxon>Pterygota</taxon>
        <taxon>Neoptera</taxon>
        <taxon>Paraneoptera</taxon>
        <taxon>Hemiptera</taxon>
        <taxon>Heteroptera</taxon>
        <taxon>Panheteroptera</taxon>
        <taxon>Cimicomorpha</taxon>
        <taxon>Cimicidae</taxon>
        <taxon>Cimex</taxon>
    </lineage>
</organism>
<protein>
    <recommendedName>
        <fullName evidence="3">Peptidase S1 domain-containing protein</fullName>
    </recommendedName>
</protein>
<keyword evidence="5" id="KW-1185">Reference proteome</keyword>
<evidence type="ECO:0000256" key="2">
    <source>
        <dbReference type="ARBA" id="ARBA00024195"/>
    </source>
</evidence>
<dbReference type="InterPro" id="IPR051487">
    <property type="entry name" value="Ser/Thr_Proteases_Immune/Dev"/>
</dbReference>
<sequence>MTSVLTNPRSKNRFFLILITYVVSASPCSYKAYIKPGSRFRIVNRGFPDFYEAGESCTWYAVTHPDAILHLRCPVVNLAQGDYLFVTTGSLREGMDFDQSFEVQGKSVLIELVSNSWAGGLFQCEIWADEPDTGDEDCDCGWSYSTRIVGGVEAGVHEFPSMAALVNRYGLYCGAVIIAKRVAITTAHSVLGRDPNDYRLLVGEHDISTGKDTNATKLLAISKFIPHEDYLNGHNDIAVIITKENIVFSARVGPACLPFSVGNLERKYVQAVGWGMTEFGGTMSDYLQKTFLQVVQPYHCQNAYNERFSDAQHICTYFDSQDACQGDSGGPIYYRDNNRMYLVGVISNGIDCGGKYPAINSRVSYFLNWITSVVPNSGFCVK</sequence>
<evidence type="ECO:0000259" key="3">
    <source>
        <dbReference type="PROSITE" id="PS50240"/>
    </source>
</evidence>
<dbReference type="OrthoDB" id="6605387at2759"/>